<reference evidence="2" key="1">
    <citation type="journal article" date="2020" name="Cell">
        <title>Large-Scale Comparative Analyses of Tick Genomes Elucidate Their Genetic Diversity and Vector Capacities.</title>
        <authorList>
            <consortium name="Tick Genome and Microbiome Consortium (TIGMIC)"/>
            <person name="Jia N."/>
            <person name="Wang J."/>
            <person name="Shi W."/>
            <person name="Du L."/>
            <person name="Sun Y."/>
            <person name="Zhan W."/>
            <person name="Jiang J.F."/>
            <person name="Wang Q."/>
            <person name="Zhang B."/>
            <person name="Ji P."/>
            <person name="Bell-Sakyi L."/>
            <person name="Cui X.M."/>
            <person name="Yuan T.T."/>
            <person name="Jiang B.G."/>
            <person name="Yang W.F."/>
            <person name="Lam T.T."/>
            <person name="Chang Q.C."/>
            <person name="Ding S.J."/>
            <person name="Wang X.J."/>
            <person name="Zhu J.G."/>
            <person name="Ruan X.D."/>
            <person name="Zhao L."/>
            <person name="Wei J.T."/>
            <person name="Ye R.Z."/>
            <person name="Que T.C."/>
            <person name="Du C.H."/>
            <person name="Zhou Y.H."/>
            <person name="Cheng J.X."/>
            <person name="Dai P.F."/>
            <person name="Guo W.B."/>
            <person name="Han X.H."/>
            <person name="Huang E.J."/>
            <person name="Li L.F."/>
            <person name="Wei W."/>
            <person name="Gao Y.C."/>
            <person name="Liu J.Z."/>
            <person name="Shao H.Z."/>
            <person name="Wang X."/>
            <person name="Wang C.C."/>
            <person name="Yang T.C."/>
            <person name="Huo Q.B."/>
            <person name="Li W."/>
            <person name="Chen H.Y."/>
            <person name="Chen S.E."/>
            <person name="Zhou L.G."/>
            <person name="Ni X.B."/>
            <person name="Tian J.H."/>
            <person name="Sheng Y."/>
            <person name="Liu T."/>
            <person name="Pan Y.S."/>
            <person name="Xia L.Y."/>
            <person name="Li J."/>
            <person name="Zhao F."/>
            <person name="Cao W.C."/>
        </authorList>
    </citation>
    <scope>NUCLEOTIDE SEQUENCE</scope>
    <source>
        <strain evidence="2">Rsan-2018</strain>
    </source>
</reference>
<name>A0A9D4Q9N3_RHISA</name>
<dbReference type="EMBL" id="JABSTV010001247">
    <property type="protein sequence ID" value="KAH7972460.1"/>
    <property type="molecule type" value="Genomic_DNA"/>
</dbReference>
<dbReference type="Proteomes" id="UP000821837">
    <property type="component" value="Chromosome 11"/>
</dbReference>
<dbReference type="VEuPathDB" id="VectorBase:RSAN_032670"/>
<keyword evidence="3" id="KW-1185">Reference proteome</keyword>
<feature type="compositionally biased region" description="Basic residues" evidence="1">
    <location>
        <begin position="102"/>
        <end position="114"/>
    </location>
</feature>
<proteinExistence type="predicted"/>
<gene>
    <name evidence="2" type="ORF">HPB52_012448</name>
</gene>
<evidence type="ECO:0000313" key="2">
    <source>
        <dbReference type="EMBL" id="KAH7972460.1"/>
    </source>
</evidence>
<dbReference type="AlphaFoldDB" id="A0A9D4Q9N3"/>
<feature type="region of interest" description="Disordered" evidence="1">
    <location>
        <begin position="87"/>
        <end position="114"/>
    </location>
</feature>
<sequence>MEPIEVTSESDSLLPKEPCVASMSTPPRSVGKNKSGHILNSDSRNMIFHCYTYWRNRVPVRSVEDTSKFVAEMLGVSESTVFKVRREAKASSSSGGNLSTPSRKRPRNAEKRRRSTKYDSFTLCALRSCVHDFFRRNEIPTVEKITNEFSNRMDLPSLKRCTRCVAAASRFSDEAKRSVTDARCSLPSPDNGSEQTHAVQMVHQKSELLLYRPTLKGRPPKCYIRHAEHEDICITALPAIGLWAHQVLSPLAGTTSTHVEDSPAYLTKINDIMVSEEDDATVSFGASSLLARVPVNTAVATYE</sequence>
<reference evidence="2" key="2">
    <citation type="submission" date="2021-09" db="EMBL/GenBank/DDBJ databases">
        <authorList>
            <person name="Jia N."/>
            <person name="Wang J."/>
            <person name="Shi W."/>
            <person name="Du L."/>
            <person name="Sun Y."/>
            <person name="Zhan W."/>
            <person name="Jiang J."/>
            <person name="Wang Q."/>
            <person name="Zhang B."/>
            <person name="Ji P."/>
            <person name="Sakyi L.B."/>
            <person name="Cui X."/>
            <person name="Yuan T."/>
            <person name="Jiang B."/>
            <person name="Yang W."/>
            <person name="Lam T.T.-Y."/>
            <person name="Chang Q."/>
            <person name="Ding S."/>
            <person name="Wang X."/>
            <person name="Zhu J."/>
            <person name="Ruan X."/>
            <person name="Zhao L."/>
            <person name="Wei J."/>
            <person name="Que T."/>
            <person name="Du C."/>
            <person name="Cheng J."/>
            <person name="Dai P."/>
            <person name="Han X."/>
            <person name="Huang E."/>
            <person name="Gao Y."/>
            <person name="Liu J."/>
            <person name="Shao H."/>
            <person name="Ye R."/>
            <person name="Li L."/>
            <person name="Wei W."/>
            <person name="Wang X."/>
            <person name="Wang C."/>
            <person name="Huo Q."/>
            <person name="Li W."/>
            <person name="Guo W."/>
            <person name="Chen H."/>
            <person name="Chen S."/>
            <person name="Zhou L."/>
            <person name="Zhou L."/>
            <person name="Ni X."/>
            <person name="Tian J."/>
            <person name="Zhou Y."/>
            <person name="Sheng Y."/>
            <person name="Liu T."/>
            <person name="Pan Y."/>
            <person name="Xia L."/>
            <person name="Li J."/>
            <person name="Zhao F."/>
            <person name="Cao W."/>
        </authorList>
    </citation>
    <scope>NUCLEOTIDE SEQUENCE</scope>
    <source>
        <strain evidence="2">Rsan-2018</strain>
        <tissue evidence="2">Larvae</tissue>
    </source>
</reference>
<accession>A0A9D4Q9N3</accession>
<evidence type="ECO:0000313" key="3">
    <source>
        <dbReference type="Proteomes" id="UP000821837"/>
    </source>
</evidence>
<feature type="region of interest" description="Disordered" evidence="1">
    <location>
        <begin position="1"/>
        <end position="37"/>
    </location>
</feature>
<protein>
    <submittedName>
        <fullName evidence="2">Uncharacterized protein</fullName>
    </submittedName>
</protein>
<organism evidence="2 3">
    <name type="scientific">Rhipicephalus sanguineus</name>
    <name type="common">Brown dog tick</name>
    <name type="synonym">Ixodes sanguineus</name>
    <dbReference type="NCBI Taxonomy" id="34632"/>
    <lineage>
        <taxon>Eukaryota</taxon>
        <taxon>Metazoa</taxon>
        <taxon>Ecdysozoa</taxon>
        <taxon>Arthropoda</taxon>
        <taxon>Chelicerata</taxon>
        <taxon>Arachnida</taxon>
        <taxon>Acari</taxon>
        <taxon>Parasitiformes</taxon>
        <taxon>Ixodida</taxon>
        <taxon>Ixodoidea</taxon>
        <taxon>Ixodidae</taxon>
        <taxon>Rhipicephalinae</taxon>
        <taxon>Rhipicephalus</taxon>
        <taxon>Rhipicephalus</taxon>
    </lineage>
</organism>
<comment type="caution">
    <text evidence="2">The sequence shown here is derived from an EMBL/GenBank/DDBJ whole genome shotgun (WGS) entry which is preliminary data.</text>
</comment>
<evidence type="ECO:0000256" key="1">
    <source>
        <dbReference type="SAM" id="MobiDB-lite"/>
    </source>
</evidence>